<gene>
    <name evidence="3" type="ORF">FHR82_009075</name>
</gene>
<protein>
    <recommendedName>
        <fullName evidence="2">Ricin B lectin domain-containing protein</fullName>
    </recommendedName>
</protein>
<sequence>MAKTRRRLGVFTLLLAALCLGPFTAQASATPERPATTLRADQYYEIQSQLTHRCLDVRNAGNGDGDAIDVYRCWGGANQKWRLFPVGGGFVEIHPLNSQRCLDVAGPGYDQGATAMQWGCWGGYKQHWELVPIGAGYYEIKNRLSGRCLDIAGSGLDHPAPAMVWDCWGGAKQHWALVPVTT</sequence>
<feature type="signal peptide" evidence="1">
    <location>
        <begin position="1"/>
        <end position="27"/>
    </location>
</feature>
<proteinExistence type="predicted"/>
<dbReference type="RefSeq" id="WP_184816745.1">
    <property type="nucleotide sequence ID" value="NZ_JACHJQ010000016.1"/>
</dbReference>
<name>A0A7W7QFQ5_9PSEU</name>
<keyword evidence="4" id="KW-1185">Reference proteome</keyword>
<evidence type="ECO:0000259" key="2">
    <source>
        <dbReference type="SMART" id="SM00458"/>
    </source>
</evidence>
<dbReference type="InterPro" id="IPR035992">
    <property type="entry name" value="Ricin_B-like_lectins"/>
</dbReference>
<keyword evidence="1" id="KW-0732">Signal</keyword>
<dbReference type="Pfam" id="PF00652">
    <property type="entry name" value="Ricin_B_lectin"/>
    <property type="match status" value="1"/>
</dbReference>
<feature type="domain" description="Ricin B lectin" evidence="2">
    <location>
        <begin position="41"/>
        <end position="178"/>
    </location>
</feature>
<dbReference type="CDD" id="cd00161">
    <property type="entry name" value="beta-trefoil_Ricin-like"/>
    <property type="match status" value="1"/>
</dbReference>
<dbReference type="Gene3D" id="2.80.10.50">
    <property type="match status" value="3"/>
</dbReference>
<dbReference type="AlphaFoldDB" id="A0A7W7QFQ5"/>
<accession>A0A7W7QFQ5</accession>
<dbReference type="PROSITE" id="PS50231">
    <property type="entry name" value="RICIN_B_LECTIN"/>
    <property type="match status" value="1"/>
</dbReference>
<organism evidence="3 4">
    <name type="scientific">Actinophytocola algeriensis</name>
    <dbReference type="NCBI Taxonomy" id="1768010"/>
    <lineage>
        <taxon>Bacteria</taxon>
        <taxon>Bacillati</taxon>
        <taxon>Actinomycetota</taxon>
        <taxon>Actinomycetes</taxon>
        <taxon>Pseudonocardiales</taxon>
        <taxon>Pseudonocardiaceae</taxon>
    </lineage>
</organism>
<comment type="caution">
    <text evidence="3">The sequence shown here is derived from an EMBL/GenBank/DDBJ whole genome shotgun (WGS) entry which is preliminary data.</text>
</comment>
<evidence type="ECO:0000313" key="3">
    <source>
        <dbReference type="EMBL" id="MBB4912801.1"/>
    </source>
</evidence>
<evidence type="ECO:0000256" key="1">
    <source>
        <dbReference type="SAM" id="SignalP"/>
    </source>
</evidence>
<evidence type="ECO:0000313" key="4">
    <source>
        <dbReference type="Proteomes" id="UP000520767"/>
    </source>
</evidence>
<dbReference type="SMART" id="SM00458">
    <property type="entry name" value="RICIN"/>
    <property type="match status" value="1"/>
</dbReference>
<dbReference type="SUPFAM" id="SSF50370">
    <property type="entry name" value="Ricin B-like lectins"/>
    <property type="match status" value="1"/>
</dbReference>
<dbReference type="InterPro" id="IPR000772">
    <property type="entry name" value="Ricin_B_lectin"/>
</dbReference>
<dbReference type="EMBL" id="JACHJQ010000016">
    <property type="protein sequence ID" value="MBB4912801.1"/>
    <property type="molecule type" value="Genomic_DNA"/>
</dbReference>
<feature type="chain" id="PRO_5030930459" description="Ricin B lectin domain-containing protein" evidence="1">
    <location>
        <begin position="28"/>
        <end position="182"/>
    </location>
</feature>
<reference evidence="3 4" key="1">
    <citation type="submission" date="2020-08" db="EMBL/GenBank/DDBJ databases">
        <title>Genomic Encyclopedia of Type Strains, Phase III (KMG-III): the genomes of soil and plant-associated and newly described type strains.</title>
        <authorList>
            <person name="Whitman W."/>
        </authorList>
    </citation>
    <scope>NUCLEOTIDE SEQUENCE [LARGE SCALE GENOMIC DNA]</scope>
    <source>
        <strain evidence="3 4">CECT 8960</strain>
    </source>
</reference>
<dbReference type="Proteomes" id="UP000520767">
    <property type="component" value="Unassembled WGS sequence"/>
</dbReference>